<sequence>MSSHSRKILKKLSEKPAISVEELKDGDIKTSYAISRALKNLVEGGYAEIHKTERQNYAKITAHGKSRLNTMTLGSEDALVPQAWDGFWRIILLDLPEERKSERESLRYLLKKAGFVCLKNSAWISPYPYEYLFTNIKRDLGLTTEMVIFTTNNIDEISKKIFFESFKN</sequence>
<dbReference type="EMBL" id="MFTP01000019">
    <property type="protein sequence ID" value="OGI65423.1"/>
    <property type="molecule type" value="Genomic_DNA"/>
</dbReference>
<accession>A0A1F6V6Y2</accession>
<organism evidence="2 3">
    <name type="scientific">Candidatus Nomurabacteria bacterium RIFCSPHIGHO2_01_FULL_40_24b</name>
    <dbReference type="NCBI Taxonomy" id="1801739"/>
    <lineage>
        <taxon>Bacteria</taxon>
        <taxon>Candidatus Nomuraibacteriota</taxon>
    </lineage>
</organism>
<evidence type="ECO:0000313" key="3">
    <source>
        <dbReference type="Proteomes" id="UP000177370"/>
    </source>
</evidence>
<dbReference type="AlphaFoldDB" id="A0A1F6V6Y2"/>
<gene>
    <name evidence="2" type="ORF">A2647_02855</name>
</gene>
<protein>
    <recommendedName>
        <fullName evidence="1">Transcriptional repressor PaaX-like central Cas2-like domain-containing protein</fullName>
    </recommendedName>
</protein>
<dbReference type="InterPro" id="IPR036390">
    <property type="entry name" value="WH_DNA-bd_sf"/>
</dbReference>
<proteinExistence type="predicted"/>
<name>A0A1F6V6Y2_9BACT</name>
<dbReference type="InterPro" id="IPR048846">
    <property type="entry name" value="PaaX-like_central"/>
</dbReference>
<dbReference type="SUPFAM" id="SSF46785">
    <property type="entry name" value="Winged helix' DNA-binding domain"/>
    <property type="match status" value="1"/>
</dbReference>
<dbReference type="Gene3D" id="3.30.70.2650">
    <property type="match status" value="1"/>
</dbReference>
<evidence type="ECO:0000313" key="2">
    <source>
        <dbReference type="EMBL" id="OGI65423.1"/>
    </source>
</evidence>
<dbReference type="Proteomes" id="UP000177370">
    <property type="component" value="Unassembled WGS sequence"/>
</dbReference>
<dbReference type="InterPro" id="IPR036388">
    <property type="entry name" value="WH-like_DNA-bd_sf"/>
</dbReference>
<dbReference type="Gene3D" id="1.10.10.10">
    <property type="entry name" value="Winged helix-like DNA-binding domain superfamily/Winged helix DNA-binding domain"/>
    <property type="match status" value="1"/>
</dbReference>
<feature type="domain" description="Transcriptional repressor PaaX-like central Cas2-like" evidence="1">
    <location>
        <begin position="82"/>
        <end position="156"/>
    </location>
</feature>
<reference evidence="2 3" key="1">
    <citation type="journal article" date="2016" name="Nat. Commun.">
        <title>Thousands of microbial genomes shed light on interconnected biogeochemical processes in an aquifer system.</title>
        <authorList>
            <person name="Anantharaman K."/>
            <person name="Brown C.T."/>
            <person name="Hug L.A."/>
            <person name="Sharon I."/>
            <person name="Castelle C.J."/>
            <person name="Probst A.J."/>
            <person name="Thomas B.C."/>
            <person name="Singh A."/>
            <person name="Wilkins M.J."/>
            <person name="Karaoz U."/>
            <person name="Brodie E.L."/>
            <person name="Williams K.H."/>
            <person name="Hubbard S.S."/>
            <person name="Banfield J.F."/>
        </authorList>
    </citation>
    <scope>NUCLEOTIDE SEQUENCE [LARGE SCALE GENOMIC DNA]</scope>
</reference>
<dbReference type="Pfam" id="PF20803">
    <property type="entry name" value="PaaX_M"/>
    <property type="match status" value="1"/>
</dbReference>
<comment type="caution">
    <text evidence="2">The sequence shown here is derived from an EMBL/GenBank/DDBJ whole genome shotgun (WGS) entry which is preliminary data.</text>
</comment>
<evidence type="ECO:0000259" key="1">
    <source>
        <dbReference type="Pfam" id="PF20803"/>
    </source>
</evidence>